<accession>A0A193C797</accession>
<name>A0A193C797_AMYOR</name>
<evidence type="ECO:0000313" key="2">
    <source>
        <dbReference type="Proteomes" id="UP000093695"/>
    </source>
</evidence>
<dbReference type="AlphaFoldDB" id="A0A193C797"/>
<sequence length="210" mass="23170">MTERIALQLGRRDLLVVAGIPGAGKTTLLSRAATGAMPVLDSDQVRGRLRERLPSALPYRCYRPLVHLWHRARVIGFALADGGPLVVHEPSTRATTRGLLALLGLLSRRPVRLLWLDVTPEEARAGQVARGRVIRWRSFARHVRRAGKLRRELRAGWVPAGWSSARMVTREASGALSFVAEEEPVRSTRPSGDVRLVPVERTTASTVRAS</sequence>
<keyword evidence="2" id="KW-1185">Reference proteome</keyword>
<evidence type="ECO:0000313" key="1">
    <source>
        <dbReference type="EMBL" id="ANN20233.1"/>
    </source>
</evidence>
<dbReference type="Gene3D" id="3.40.50.300">
    <property type="entry name" value="P-loop containing nucleotide triphosphate hydrolases"/>
    <property type="match status" value="1"/>
</dbReference>
<dbReference type="InterPro" id="IPR027417">
    <property type="entry name" value="P-loop_NTPase"/>
</dbReference>
<dbReference type="eggNOG" id="COG0645">
    <property type="taxonomic scope" value="Bacteria"/>
</dbReference>
<dbReference type="EMBL" id="CP016174">
    <property type="protein sequence ID" value="ANN20233.1"/>
    <property type="molecule type" value="Genomic_DNA"/>
</dbReference>
<organism evidence="1 2">
    <name type="scientific">Amycolatopsis orientalis</name>
    <name type="common">Nocardia orientalis</name>
    <dbReference type="NCBI Taxonomy" id="31958"/>
    <lineage>
        <taxon>Bacteria</taxon>
        <taxon>Bacillati</taxon>
        <taxon>Actinomycetota</taxon>
        <taxon>Actinomycetes</taxon>
        <taxon>Pseudonocardiales</taxon>
        <taxon>Pseudonocardiaceae</taxon>
        <taxon>Amycolatopsis</taxon>
    </lineage>
</organism>
<proteinExistence type="predicted"/>
<dbReference type="Proteomes" id="UP000093695">
    <property type="component" value="Chromosome"/>
</dbReference>
<reference evidence="1 2" key="1">
    <citation type="journal article" date="2015" name="Genome Announc.">
        <title>Draft Genome Sequence of Norvancomycin-Producing Strain Amycolatopsis orientalis CPCC200066.</title>
        <authorList>
            <person name="Lei X."/>
            <person name="Yuan F."/>
            <person name="Shi Y."/>
            <person name="Li X."/>
            <person name="Wang L."/>
            <person name="Hong B."/>
        </authorList>
    </citation>
    <scope>NUCLEOTIDE SEQUENCE [LARGE SCALE GENOMIC DNA]</scope>
    <source>
        <strain evidence="1 2">B-37</strain>
    </source>
</reference>
<protein>
    <submittedName>
        <fullName evidence="1">Zeta toxin</fullName>
    </submittedName>
</protein>
<dbReference type="RefSeq" id="WP_044856311.1">
    <property type="nucleotide sequence ID" value="NZ_CP016174.1"/>
</dbReference>
<dbReference type="STRING" id="31958.SD37_34655"/>
<dbReference type="Pfam" id="PF13671">
    <property type="entry name" value="AAA_33"/>
    <property type="match status" value="1"/>
</dbReference>
<dbReference type="SUPFAM" id="SSF52540">
    <property type="entry name" value="P-loop containing nucleoside triphosphate hydrolases"/>
    <property type="match status" value="1"/>
</dbReference>
<gene>
    <name evidence="1" type="ORF">SD37_34655</name>
</gene>
<dbReference type="KEGG" id="aori:SD37_34655"/>